<feature type="transmembrane region" description="Helical" evidence="2">
    <location>
        <begin position="292"/>
        <end position="310"/>
    </location>
</feature>
<feature type="compositionally biased region" description="Basic and acidic residues" evidence="1">
    <location>
        <begin position="1"/>
        <end position="10"/>
    </location>
</feature>
<feature type="transmembrane region" description="Helical" evidence="2">
    <location>
        <begin position="244"/>
        <end position="262"/>
    </location>
</feature>
<feature type="transmembrane region" description="Helical" evidence="2">
    <location>
        <begin position="103"/>
        <end position="118"/>
    </location>
</feature>
<protein>
    <recommendedName>
        <fullName evidence="5">O-antigen ligase domain-containing protein</fullName>
    </recommendedName>
</protein>
<keyword evidence="2" id="KW-1133">Transmembrane helix</keyword>
<evidence type="ECO:0000313" key="3">
    <source>
        <dbReference type="EMBL" id="MDY3558317.1"/>
    </source>
</evidence>
<feature type="transmembrane region" description="Helical" evidence="2">
    <location>
        <begin position="268"/>
        <end position="285"/>
    </location>
</feature>
<feature type="transmembrane region" description="Helical" evidence="2">
    <location>
        <begin position="49"/>
        <end position="68"/>
    </location>
</feature>
<feature type="transmembrane region" description="Helical" evidence="2">
    <location>
        <begin position="220"/>
        <end position="237"/>
    </location>
</feature>
<proteinExistence type="predicted"/>
<evidence type="ECO:0008006" key="5">
    <source>
        <dbReference type="Google" id="ProtNLM"/>
    </source>
</evidence>
<dbReference type="EMBL" id="JAXBLV010000024">
    <property type="protein sequence ID" value="MDY3558317.1"/>
    <property type="molecule type" value="Genomic_DNA"/>
</dbReference>
<gene>
    <name evidence="3" type="ORF">R5W23_005012</name>
</gene>
<feature type="transmembrane region" description="Helical" evidence="2">
    <location>
        <begin position="155"/>
        <end position="177"/>
    </location>
</feature>
<evidence type="ECO:0000256" key="2">
    <source>
        <dbReference type="SAM" id="Phobius"/>
    </source>
</evidence>
<keyword evidence="4" id="KW-1185">Reference proteome</keyword>
<organism evidence="3 4">
    <name type="scientific">Gemmata algarum</name>
    <dbReference type="NCBI Taxonomy" id="2975278"/>
    <lineage>
        <taxon>Bacteria</taxon>
        <taxon>Pseudomonadati</taxon>
        <taxon>Planctomycetota</taxon>
        <taxon>Planctomycetia</taxon>
        <taxon>Gemmatales</taxon>
        <taxon>Gemmataceae</taxon>
        <taxon>Gemmata</taxon>
    </lineage>
</organism>
<evidence type="ECO:0000256" key="1">
    <source>
        <dbReference type="SAM" id="MobiDB-lite"/>
    </source>
</evidence>
<evidence type="ECO:0000313" key="4">
    <source>
        <dbReference type="Proteomes" id="UP001272242"/>
    </source>
</evidence>
<keyword evidence="2" id="KW-0472">Membrane</keyword>
<feature type="transmembrane region" description="Helical" evidence="2">
    <location>
        <begin position="395"/>
        <end position="416"/>
    </location>
</feature>
<keyword evidence="2" id="KW-0812">Transmembrane</keyword>
<feature type="transmembrane region" description="Helical" evidence="2">
    <location>
        <begin position="124"/>
        <end position="143"/>
    </location>
</feature>
<feature type="transmembrane region" description="Helical" evidence="2">
    <location>
        <begin position="428"/>
        <end position="447"/>
    </location>
</feature>
<feature type="region of interest" description="Disordered" evidence="1">
    <location>
        <begin position="1"/>
        <end position="41"/>
    </location>
</feature>
<sequence length="481" mass="51280">MPESRGDAFKRGKGVVKKLPAPKRTNASARPATAQKPTEEAQAGPGSAIWLHGFLIFQFVCQVALIAPLGPARIGFRVATFGSSLLMLALLPRRGPTLPNAPWVWLVIGATGLGVAHPETNSRLAAVAQLTLTIAIWGPVFWATRFRLSRQDFRIAMLLLWGFQTIGSVVGVLQVMYPDQFSPDPQFVQSMLGEMAEGLKIELANGERVWRPFGLTDTPGGAANSGMFAVLAGLVMITTERSLALRLAGIVGAVVGMFCLYLCQIRSLVVLTAVGVVVSLVLAVVRGRMVQAAWIGGGAAVVVVGGFAWATTVGGAAVTDRLETLTEDRADQVYYSNRGHFLERTFEEVPEYPLGAGAGRWGMMMGYFGDPMNIASPGLWAEIQPTGWLYDGGPLLIFAGYGAALAGCWASVRVVLRAKERLVSEWGGLIVALNVAALVNTLSYPVFASQSGMMCWVLTGVLYARAFPGAPDRSTPGWPAA</sequence>
<reference evidence="4" key="1">
    <citation type="journal article" date="2023" name="Mar. Drugs">
        <title>Gemmata algarum, a Novel Planctomycete Isolated from an Algal Mat, Displays Antimicrobial Activity.</title>
        <authorList>
            <person name="Kumar G."/>
            <person name="Kallscheuer N."/>
            <person name="Kashif M."/>
            <person name="Ahamad S."/>
            <person name="Jagadeeshwari U."/>
            <person name="Pannikurungottu S."/>
            <person name="Haufschild T."/>
            <person name="Kabuu M."/>
            <person name="Sasikala C."/>
            <person name="Jogler C."/>
            <person name="Ramana C."/>
        </authorList>
    </citation>
    <scope>NUCLEOTIDE SEQUENCE [LARGE SCALE GENOMIC DNA]</scope>
    <source>
        <strain evidence="4">JC673</strain>
    </source>
</reference>
<comment type="caution">
    <text evidence="3">The sequence shown here is derived from an EMBL/GenBank/DDBJ whole genome shotgun (WGS) entry which is preliminary data.</text>
</comment>
<name>A0ABU5EV33_9BACT</name>
<accession>A0ABU5EV33</accession>
<dbReference type="Proteomes" id="UP001272242">
    <property type="component" value="Unassembled WGS sequence"/>
</dbReference>